<reference evidence="10 11" key="1">
    <citation type="submission" date="2023-10" db="EMBL/GenBank/DDBJ databases">
        <title>Development of a sustainable strategy for remediation of hydrocarbon-contaminated territories based on the waste exchange concept.</title>
        <authorList>
            <person name="Krivoruchko A."/>
        </authorList>
    </citation>
    <scope>NUCLEOTIDE SEQUENCE [LARGE SCALE GENOMIC DNA]</scope>
    <source>
        <strain evidence="10 11">IEGM 60</strain>
    </source>
</reference>
<feature type="transmembrane region" description="Helical" evidence="8">
    <location>
        <begin position="373"/>
        <end position="394"/>
    </location>
</feature>
<dbReference type="Pfam" id="PF00083">
    <property type="entry name" value="Sugar_tr"/>
    <property type="match status" value="1"/>
</dbReference>
<accession>A0ABU4CN28</accession>
<evidence type="ECO:0000256" key="8">
    <source>
        <dbReference type="SAM" id="Phobius"/>
    </source>
</evidence>
<feature type="transmembrane region" description="Helical" evidence="8">
    <location>
        <begin position="279"/>
        <end position="302"/>
    </location>
</feature>
<feature type="transmembrane region" description="Helical" evidence="8">
    <location>
        <begin position="189"/>
        <end position="210"/>
    </location>
</feature>
<name>A0ABU4CN28_RHOJO</name>
<dbReference type="SUPFAM" id="SSF103473">
    <property type="entry name" value="MFS general substrate transporter"/>
    <property type="match status" value="1"/>
</dbReference>
<evidence type="ECO:0000256" key="5">
    <source>
        <dbReference type="ARBA" id="ARBA00022989"/>
    </source>
</evidence>
<keyword evidence="3" id="KW-1003">Cell membrane</keyword>
<dbReference type="PROSITE" id="PS50850">
    <property type="entry name" value="MFS"/>
    <property type="match status" value="1"/>
</dbReference>
<feature type="transmembrane region" description="Helical" evidence="8">
    <location>
        <begin position="235"/>
        <end position="259"/>
    </location>
</feature>
<feature type="transmembrane region" description="Helical" evidence="8">
    <location>
        <begin position="89"/>
        <end position="108"/>
    </location>
</feature>
<gene>
    <name evidence="10" type="ORF">R3Q59_31325</name>
</gene>
<evidence type="ECO:0000256" key="3">
    <source>
        <dbReference type="ARBA" id="ARBA00022475"/>
    </source>
</evidence>
<keyword evidence="5 8" id="KW-1133">Transmembrane helix</keyword>
<dbReference type="PROSITE" id="PS00217">
    <property type="entry name" value="SUGAR_TRANSPORT_2"/>
    <property type="match status" value="1"/>
</dbReference>
<dbReference type="Gene3D" id="1.20.1250.20">
    <property type="entry name" value="MFS general substrate transporter like domains"/>
    <property type="match status" value="1"/>
</dbReference>
<evidence type="ECO:0000313" key="10">
    <source>
        <dbReference type="EMBL" id="MDV6284976.1"/>
    </source>
</evidence>
<dbReference type="InterPro" id="IPR005828">
    <property type="entry name" value="MFS_sugar_transport-like"/>
</dbReference>
<comment type="caution">
    <text evidence="10">The sequence shown here is derived from an EMBL/GenBank/DDBJ whole genome shotgun (WGS) entry which is preliminary data.</text>
</comment>
<dbReference type="PANTHER" id="PTHR43045:SF2">
    <property type="entry name" value="INNER MEMBRANE METABOLITE TRANSPORT PROTEIN YHJE"/>
    <property type="match status" value="1"/>
</dbReference>
<comment type="subcellular location">
    <subcellularLocation>
        <location evidence="1">Cell membrane</location>
        <topology evidence="1">Multi-pass membrane protein</topology>
    </subcellularLocation>
</comment>
<feature type="transmembrane region" description="Helical" evidence="8">
    <location>
        <begin position="154"/>
        <end position="177"/>
    </location>
</feature>
<dbReference type="InterPro" id="IPR036259">
    <property type="entry name" value="MFS_trans_sf"/>
</dbReference>
<dbReference type="EMBL" id="JAWLKA010000022">
    <property type="protein sequence ID" value="MDV6284976.1"/>
    <property type="molecule type" value="Genomic_DNA"/>
</dbReference>
<evidence type="ECO:0000259" key="9">
    <source>
        <dbReference type="PROSITE" id="PS50850"/>
    </source>
</evidence>
<feature type="transmembrane region" description="Helical" evidence="8">
    <location>
        <begin position="114"/>
        <end position="133"/>
    </location>
</feature>
<dbReference type="InterPro" id="IPR005829">
    <property type="entry name" value="Sugar_transporter_CS"/>
</dbReference>
<protein>
    <submittedName>
        <fullName evidence="10">MFS transporter</fullName>
    </submittedName>
</protein>
<feature type="compositionally biased region" description="Low complexity" evidence="7">
    <location>
        <begin position="430"/>
        <end position="447"/>
    </location>
</feature>
<feature type="domain" description="Major facilitator superfamily (MFS) profile" evidence="9">
    <location>
        <begin position="17"/>
        <end position="426"/>
    </location>
</feature>
<dbReference type="RefSeq" id="WP_317570648.1">
    <property type="nucleotide sequence ID" value="NZ_JAWLKA010000022.1"/>
</dbReference>
<evidence type="ECO:0000256" key="1">
    <source>
        <dbReference type="ARBA" id="ARBA00004651"/>
    </source>
</evidence>
<organism evidence="10 11">
    <name type="scientific">Rhodococcus jostii</name>
    <dbReference type="NCBI Taxonomy" id="132919"/>
    <lineage>
        <taxon>Bacteria</taxon>
        <taxon>Bacillati</taxon>
        <taxon>Actinomycetota</taxon>
        <taxon>Actinomycetes</taxon>
        <taxon>Mycobacteriales</taxon>
        <taxon>Nocardiaceae</taxon>
        <taxon>Rhodococcus</taxon>
    </lineage>
</organism>
<evidence type="ECO:0000256" key="7">
    <source>
        <dbReference type="SAM" id="MobiDB-lite"/>
    </source>
</evidence>
<feature type="region of interest" description="Disordered" evidence="7">
    <location>
        <begin position="428"/>
        <end position="447"/>
    </location>
</feature>
<evidence type="ECO:0000313" key="11">
    <source>
        <dbReference type="Proteomes" id="UP001185737"/>
    </source>
</evidence>
<dbReference type="CDD" id="cd17369">
    <property type="entry name" value="MFS_ShiA_like"/>
    <property type="match status" value="1"/>
</dbReference>
<feature type="transmembrane region" description="Helical" evidence="8">
    <location>
        <begin position="54"/>
        <end position="77"/>
    </location>
</feature>
<dbReference type="PANTHER" id="PTHR43045">
    <property type="entry name" value="SHIKIMATE TRANSPORTER"/>
    <property type="match status" value="1"/>
</dbReference>
<evidence type="ECO:0000256" key="6">
    <source>
        <dbReference type="ARBA" id="ARBA00023136"/>
    </source>
</evidence>
<dbReference type="Proteomes" id="UP001185737">
    <property type="component" value="Unassembled WGS sequence"/>
</dbReference>
<proteinExistence type="predicted"/>
<keyword evidence="6 8" id="KW-0472">Membrane</keyword>
<feature type="transmembrane region" description="Helical" evidence="8">
    <location>
        <begin position="309"/>
        <end position="328"/>
    </location>
</feature>
<sequence>MSTAPQQRAPERMARRAGIASLIGTTIEWYDFYIYGTAAALVFSKLFFPNLSNALGIVAAFATFWVGFLARPLGAVFFGHLGDRAGRKIALVVTLVLTGGATTLIGALPTAEAIGALAPILLIVLRMIQGFALGGEWGGAVLIAAEHAPAQKKVLYASIAQVGAPIGLCLAMASFFLLSFMSDANFLAWGWRLPFLASGVLLVVGLVIRLRLEETPEMKNVVQNRATSRLPLKEVLTTSPMVVILAIGACTIGGSSMYFKTTFALSWATTSLDYSRSTFLALGALVAAVSIVAMPYGAVLATKFGIKRIAVCALASEAVLLPVMFALINTESTALAAIGLALATIPNSMYYAVIAGMLANAFPARVRYTGISVSYQLCGAVLVGTTPMVAQYFLDVSGSIIPVVVFALAQLLLSLVCAIALLRRTGGHQTDSATTDTDSVAMATGGQ</sequence>
<keyword evidence="11" id="KW-1185">Reference proteome</keyword>
<feature type="transmembrane region" description="Helical" evidence="8">
    <location>
        <begin position="400"/>
        <end position="422"/>
    </location>
</feature>
<evidence type="ECO:0000256" key="4">
    <source>
        <dbReference type="ARBA" id="ARBA00022692"/>
    </source>
</evidence>
<keyword evidence="2" id="KW-0813">Transport</keyword>
<dbReference type="InterPro" id="IPR020846">
    <property type="entry name" value="MFS_dom"/>
</dbReference>
<evidence type="ECO:0000256" key="2">
    <source>
        <dbReference type="ARBA" id="ARBA00022448"/>
    </source>
</evidence>
<keyword evidence="4 8" id="KW-0812">Transmembrane</keyword>
<feature type="transmembrane region" description="Helical" evidence="8">
    <location>
        <begin position="32"/>
        <end position="48"/>
    </location>
</feature>
<feature type="transmembrane region" description="Helical" evidence="8">
    <location>
        <begin position="334"/>
        <end position="361"/>
    </location>
</feature>